<dbReference type="AlphaFoldDB" id="A0A2G1X9R6"/>
<dbReference type="Proteomes" id="UP000222531">
    <property type="component" value="Unassembled WGS sequence"/>
</dbReference>
<name>A0A2G1X9R6_STRCJ</name>
<feature type="transmembrane region" description="Helical" evidence="1">
    <location>
        <begin position="85"/>
        <end position="106"/>
    </location>
</feature>
<keyword evidence="1" id="KW-0472">Membrane</keyword>
<proteinExistence type="predicted"/>
<dbReference type="EMBL" id="NHZO01000168">
    <property type="protein sequence ID" value="PHQ47961.1"/>
    <property type="molecule type" value="Genomic_DNA"/>
</dbReference>
<evidence type="ECO:0000256" key="1">
    <source>
        <dbReference type="SAM" id="Phobius"/>
    </source>
</evidence>
<keyword evidence="3" id="KW-1185">Reference proteome</keyword>
<feature type="transmembrane region" description="Helical" evidence="1">
    <location>
        <begin position="49"/>
        <end position="73"/>
    </location>
</feature>
<keyword evidence="1" id="KW-0812">Transmembrane</keyword>
<organism evidence="2 3">
    <name type="scientific">Streptomyces cinnamoneus</name>
    <name type="common">Streptoverticillium cinnamoneum</name>
    <dbReference type="NCBI Taxonomy" id="53446"/>
    <lineage>
        <taxon>Bacteria</taxon>
        <taxon>Bacillati</taxon>
        <taxon>Actinomycetota</taxon>
        <taxon>Actinomycetes</taxon>
        <taxon>Kitasatosporales</taxon>
        <taxon>Streptomycetaceae</taxon>
        <taxon>Streptomyces</taxon>
        <taxon>Streptomyces cinnamoneus group</taxon>
    </lineage>
</organism>
<reference evidence="2 3" key="1">
    <citation type="journal article" date="2017" name="Biochemistry">
        <title>Identification of the Biosynthetic Pathway for the Antibiotic Bicyclomycin.</title>
        <authorList>
            <person name="Patteson J."/>
            <person name="Cai W."/>
            <person name="Johnson R.A."/>
            <person name="Santa Maria K."/>
            <person name="Li B."/>
        </authorList>
    </citation>
    <scope>NUCLEOTIDE SEQUENCE [LARGE SCALE GENOMIC DNA]</scope>
    <source>
        <strain evidence="2 3">ATCC 21532</strain>
    </source>
</reference>
<comment type="caution">
    <text evidence="2">The sequence shown here is derived from an EMBL/GenBank/DDBJ whole genome shotgun (WGS) entry which is preliminary data.</text>
</comment>
<feature type="transmembrane region" description="Helical" evidence="1">
    <location>
        <begin position="146"/>
        <end position="178"/>
    </location>
</feature>
<evidence type="ECO:0000313" key="3">
    <source>
        <dbReference type="Proteomes" id="UP000222531"/>
    </source>
</evidence>
<evidence type="ECO:0008006" key="4">
    <source>
        <dbReference type="Google" id="ProtNLM"/>
    </source>
</evidence>
<feature type="transmembrane region" description="Helical" evidence="1">
    <location>
        <begin position="20"/>
        <end position="42"/>
    </location>
</feature>
<keyword evidence="1" id="KW-1133">Transmembrane helix</keyword>
<evidence type="ECO:0000313" key="2">
    <source>
        <dbReference type="EMBL" id="PHQ47961.1"/>
    </source>
</evidence>
<gene>
    <name evidence="2" type="ORF">BLA24_31350</name>
</gene>
<accession>A0A2G1X9R6</accession>
<protein>
    <recommendedName>
        <fullName evidence="4">DUF1648 domain-containing protein</fullName>
    </recommendedName>
</protein>
<sequence>MATHFSGGGHADGYTALDSFPYEALALLLAPAALFVALGYAMRTARTRALTALACGLAGTLGCVSTSVVLVNAHASTAAEARLPLGHLGLALAVGAAAAGLGLLLAGRDTPSAAPAPAGAGAPRLDLGDGESATWTRVAGSRPLRVVGAVSGVLGVLLAALVGWGAGLGLLATTVLLLPMSTVRVTVDRHGLTACLPWLPRPRLRIPLARVASAQARHVDPWKDLGGWGYRVVPGRSGLALRSGEAIVVALTTGSEFVVTVDDAATAAALLNALADRHRAHGGSRC</sequence>